<proteinExistence type="predicted"/>
<protein>
    <submittedName>
        <fullName evidence="1">Uncharacterized protein</fullName>
    </submittedName>
</protein>
<dbReference type="EMBL" id="SZYD01000011">
    <property type="protein sequence ID" value="KAD4888155.1"/>
    <property type="molecule type" value="Genomic_DNA"/>
</dbReference>
<reference evidence="1 2" key="1">
    <citation type="submission" date="2019-05" db="EMBL/GenBank/DDBJ databases">
        <title>Mikania micrantha, genome provides insights into the molecular mechanism of rapid growth.</title>
        <authorList>
            <person name="Liu B."/>
        </authorList>
    </citation>
    <scope>NUCLEOTIDE SEQUENCE [LARGE SCALE GENOMIC DNA]</scope>
    <source>
        <strain evidence="1">NLD-2019</strain>
        <tissue evidence="1">Leaf</tissue>
    </source>
</reference>
<evidence type="ECO:0000313" key="1">
    <source>
        <dbReference type="EMBL" id="KAD4888155.1"/>
    </source>
</evidence>
<gene>
    <name evidence="1" type="ORF">E3N88_20228</name>
</gene>
<comment type="caution">
    <text evidence="1">The sequence shown here is derived from an EMBL/GenBank/DDBJ whole genome shotgun (WGS) entry which is preliminary data.</text>
</comment>
<sequence>MYKTNYFGRPTLNRFKASELPKTLKLLKNKGFRRFSLASFQKTKTSEEYALTKTVADYLLCCIKCKRSSEALKINNIK</sequence>
<dbReference type="Proteomes" id="UP000326396">
    <property type="component" value="Linkage Group LG19"/>
</dbReference>
<evidence type="ECO:0000313" key="2">
    <source>
        <dbReference type="Proteomes" id="UP000326396"/>
    </source>
</evidence>
<dbReference type="AlphaFoldDB" id="A0A5N6NJ08"/>
<name>A0A5N6NJ08_9ASTR</name>
<accession>A0A5N6NJ08</accession>
<keyword evidence="2" id="KW-1185">Reference proteome</keyword>
<organism evidence="1 2">
    <name type="scientific">Mikania micrantha</name>
    <name type="common">bitter vine</name>
    <dbReference type="NCBI Taxonomy" id="192012"/>
    <lineage>
        <taxon>Eukaryota</taxon>
        <taxon>Viridiplantae</taxon>
        <taxon>Streptophyta</taxon>
        <taxon>Embryophyta</taxon>
        <taxon>Tracheophyta</taxon>
        <taxon>Spermatophyta</taxon>
        <taxon>Magnoliopsida</taxon>
        <taxon>eudicotyledons</taxon>
        <taxon>Gunneridae</taxon>
        <taxon>Pentapetalae</taxon>
        <taxon>asterids</taxon>
        <taxon>campanulids</taxon>
        <taxon>Asterales</taxon>
        <taxon>Asteraceae</taxon>
        <taxon>Asteroideae</taxon>
        <taxon>Heliantheae alliance</taxon>
        <taxon>Eupatorieae</taxon>
        <taxon>Mikania</taxon>
    </lineage>
</organism>